<evidence type="ECO:0000313" key="3">
    <source>
        <dbReference type="Proteomes" id="UP000176725"/>
    </source>
</evidence>
<dbReference type="Gene3D" id="1.10.3290.10">
    <property type="entry name" value="Fido-like domain"/>
    <property type="match status" value="1"/>
</dbReference>
<protein>
    <recommendedName>
        <fullName evidence="1">Fido domain-containing protein</fullName>
    </recommendedName>
</protein>
<dbReference type="Pfam" id="PF02661">
    <property type="entry name" value="Fic"/>
    <property type="match status" value="1"/>
</dbReference>
<dbReference type="EMBL" id="MGHH01000013">
    <property type="protein sequence ID" value="OGM64152.1"/>
    <property type="molecule type" value="Genomic_DNA"/>
</dbReference>
<dbReference type="STRING" id="1802521.A2893_03420"/>
<proteinExistence type="predicted"/>
<reference evidence="2 3" key="1">
    <citation type="journal article" date="2016" name="Nat. Commun.">
        <title>Thousands of microbial genomes shed light on interconnected biogeochemical processes in an aquifer system.</title>
        <authorList>
            <person name="Anantharaman K."/>
            <person name="Brown C.T."/>
            <person name="Hug L.A."/>
            <person name="Sharon I."/>
            <person name="Castelle C.J."/>
            <person name="Probst A.J."/>
            <person name="Thomas B.C."/>
            <person name="Singh A."/>
            <person name="Wilkins M.J."/>
            <person name="Karaoz U."/>
            <person name="Brodie E.L."/>
            <person name="Williams K.H."/>
            <person name="Hubbard S.S."/>
            <person name="Banfield J.F."/>
        </authorList>
    </citation>
    <scope>NUCLEOTIDE SEQUENCE [LARGE SCALE GENOMIC DNA]</scope>
</reference>
<dbReference type="AlphaFoldDB" id="A0A1F8BJG5"/>
<evidence type="ECO:0000259" key="1">
    <source>
        <dbReference type="PROSITE" id="PS51459"/>
    </source>
</evidence>
<dbReference type="InterPro" id="IPR036597">
    <property type="entry name" value="Fido-like_dom_sf"/>
</dbReference>
<sequence length="643" mass="73329">MSDNDLDAQELLPTEGKNLQIENKYPATLYLAIIKQMGSKDMMTRLAGEKIGFVESQDPEHPLVNIESRIRGNLIHTQWEDIPDHPGSRRGVGKQIQEFNWETRFKLHNHTYIDEEVASSIGSQLTEKGYETRTESTRTGSKKMFIESPAGKFELSLGFPNPQALIKFYQDQLVEYRAKYSSLVQFQLSQIETVRKGEEESSLHLEIANSHPNLGPSGTPLESKEQALAYIEQGKKLAEFVATLLTKELGGGRSFPVINMEWKTSSVQPALWHEAGKVNLLEDLKNIPISELNSSLVRVIQTLKEEKNAPDLFTKSGMDSEAKKMLGLIEDYFQNRFTVIKPEDFATLDGQDKALLALGLTLKSIEGAIVRDNDRFIPPNQSSICGVKFQRYGESMRDRFEFYMQQDRKFKYDKETSEPADFLLLHTTFEGQADNLTRYERIQSENLGKTRQWIITQLEPEKAGRYTADDVEKINSLLLLDLVPDRVLGMFRKTQNAMIEGRIGMTQPEDIERNLNSLLENTGKYISDTQRSGQIDEDAVLRTLVQNWSYFDAIHPMEEGNGRTGTLLFESWYRLLYGSQKRFVSERKESYLLSQAISEALKGNSNYEFWYSPNSKPSGLEGDIEPLFEYVKSHLVETAEPTS</sequence>
<dbReference type="InterPro" id="IPR003812">
    <property type="entry name" value="Fido"/>
</dbReference>
<dbReference type="SUPFAM" id="SSF140931">
    <property type="entry name" value="Fic-like"/>
    <property type="match status" value="1"/>
</dbReference>
<comment type="caution">
    <text evidence="2">The sequence shown here is derived from an EMBL/GenBank/DDBJ whole genome shotgun (WGS) entry which is preliminary data.</text>
</comment>
<gene>
    <name evidence="2" type="ORF">A2893_03420</name>
</gene>
<dbReference type="PROSITE" id="PS51459">
    <property type="entry name" value="FIDO"/>
    <property type="match status" value="1"/>
</dbReference>
<organism evidence="2 3">
    <name type="scientific">Candidatus Woesebacteria bacterium RIFCSPLOWO2_01_FULL_39_25</name>
    <dbReference type="NCBI Taxonomy" id="1802521"/>
    <lineage>
        <taxon>Bacteria</taxon>
        <taxon>Candidatus Woeseibacteriota</taxon>
    </lineage>
</organism>
<feature type="domain" description="Fido" evidence="1">
    <location>
        <begin position="466"/>
        <end position="613"/>
    </location>
</feature>
<dbReference type="Proteomes" id="UP000176725">
    <property type="component" value="Unassembled WGS sequence"/>
</dbReference>
<evidence type="ECO:0000313" key="2">
    <source>
        <dbReference type="EMBL" id="OGM64152.1"/>
    </source>
</evidence>
<name>A0A1F8BJG5_9BACT</name>
<accession>A0A1F8BJG5</accession>